<proteinExistence type="predicted"/>
<reference evidence="2 3" key="1">
    <citation type="submission" date="2014-11" db="EMBL/GenBank/DDBJ databases">
        <authorList>
            <person name="Zhu J."/>
            <person name="Qi W."/>
            <person name="Song R."/>
        </authorList>
    </citation>
    <scope>NUCLEOTIDE SEQUENCE [LARGE SCALE GENOMIC DNA]</scope>
</reference>
<dbReference type="PhylomeDB" id="A0A0G4G9B0"/>
<dbReference type="Proteomes" id="UP000041254">
    <property type="component" value="Unassembled WGS sequence"/>
</dbReference>
<feature type="compositionally biased region" description="Polar residues" evidence="1">
    <location>
        <begin position="19"/>
        <end position="29"/>
    </location>
</feature>
<dbReference type="EMBL" id="CDMY01000599">
    <property type="protein sequence ID" value="CEM25378.1"/>
    <property type="molecule type" value="Genomic_DNA"/>
</dbReference>
<feature type="region of interest" description="Disordered" evidence="1">
    <location>
        <begin position="167"/>
        <end position="190"/>
    </location>
</feature>
<feature type="region of interest" description="Disordered" evidence="1">
    <location>
        <begin position="1"/>
        <end position="29"/>
    </location>
</feature>
<organism evidence="2 3">
    <name type="scientific">Vitrella brassicaformis (strain CCMP3155)</name>
    <dbReference type="NCBI Taxonomy" id="1169540"/>
    <lineage>
        <taxon>Eukaryota</taxon>
        <taxon>Sar</taxon>
        <taxon>Alveolata</taxon>
        <taxon>Colpodellida</taxon>
        <taxon>Vitrellaceae</taxon>
        <taxon>Vitrella</taxon>
    </lineage>
</organism>
<accession>A0A0G4G9B0</accession>
<evidence type="ECO:0000313" key="3">
    <source>
        <dbReference type="Proteomes" id="UP000041254"/>
    </source>
</evidence>
<name>A0A0G4G9B0_VITBC</name>
<protein>
    <submittedName>
        <fullName evidence="2">Uncharacterized protein</fullName>
    </submittedName>
</protein>
<gene>
    <name evidence="2" type="ORF">Vbra_22081</name>
</gene>
<sequence length="479" mass="52233">MSVEGEPKRPHTQRGDSAASAQPGGTPSISEGLVRLEERIASLHTHIDLARAIGADKWVSVFAALSSAEDALRGVDDGVKGTIRPIGWAKPPPPADSAEGLPPDVCRDVIYRCLPIDEAVCSARPISRAHGSQLVNEAFVQRRIAKHLSRHSLTGLIDVERTAADTANAAAPTPAPHTSSSSSSSDAPAAAGGGGPHVSHFCYLSQCCYALEHGGAVWCEQWPDFIRLADIYKLTPSTGLPLIMSAQWMATHLPTKADFHTMPLALRQYSTFGHLLNYKGTSLAIEKLDEADDGDEAKKGDGGVRRQRYRIGAVYFTMVPLSALPADSPFRETYDPHNPPIRYDCHLFPSFTSFMKHLVLFEWFDPKGVDERRVFWARLGGGDEGYRSLLTDAIDGNTTIDYTNDGQGDDGRQRLIILKGMKEDDTITAYLYLIDGNIKLFTTEAAIEGHTRLSARFPSAMPLTRTLLTKHGLAHIIPQ</sequence>
<evidence type="ECO:0000313" key="2">
    <source>
        <dbReference type="EMBL" id="CEM25378.1"/>
    </source>
</evidence>
<keyword evidence="3" id="KW-1185">Reference proteome</keyword>
<dbReference type="AlphaFoldDB" id="A0A0G4G9B0"/>
<dbReference type="InParanoid" id="A0A0G4G9B0"/>
<dbReference type="VEuPathDB" id="CryptoDB:Vbra_22081"/>
<evidence type="ECO:0000256" key="1">
    <source>
        <dbReference type="SAM" id="MobiDB-lite"/>
    </source>
</evidence>